<dbReference type="GeneID" id="37502819"/>
<keyword evidence="1" id="KW-0812">Transmembrane</keyword>
<keyword evidence="2" id="KW-0496">Mitochondrion</keyword>
<proteinExistence type="predicted"/>
<dbReference type="EMBL" id="MF100137">
    <property type="protein sequence ID" value="AWT58388.1"/>
    <property type="molecule type" value="Genomic_DNA"/>
</dbReference>
<geneLocation type="mitochondrion" evidence="2"/>
<keyword evidence="1" id="KW-0472">Membrane</keyword>
<evidence type="ECO:0000313" key="2">
    <source>
        <dbReference type="EMBL" id="AWT58388.1"/>
    </source>
</evidence>
<dbReference type="AlphaFoldDB" id="A0A344A0X5"/>
<name>A0A344A0X5_9NEOP</name>
<accession>A0A344A0X5</accession>
<reference evidence="2" key="1">
    <citation type="submission" date="2017-05" db="EMBL/GenBank/DDBJ databases">
        <title>A mitochondrial genome phylogeny of silk moth (Lepidoptera: Bombycidae sensu lato), and examination of utility of mitochondrial genomes for bombycoid phylogentics.</title>
        <authorList>
            <person name="Chen Z."/>
            <person name="Xu C."/>
            <person name="Ouyang Y."/>
        </authorList>
    </citation>
    <scope>NUCLEOTIDE SEQUENCE</scope>
</reference>
<keyword evidence="1" id="KW-1133">Transmembrane helix</keyword>
<dbReference type="RefSeq" id="YP_009499383.1">
    <property type="nucleotide sequence ID" value="NC_038083.1"/>
</dbReference>
<organism evidence="2">
    <name type="scientific">Comparmustilia sphingiformis</name>
    <dbReference type="NCBI Taxonomy" id="2219252"/>
    <lineage>
        <taxon>Eukaryota</taxon>
        <taxon>Metazoa</taxon>
        <taxon>Ecdysozoa</taxon>
        <taxon>Arthropoda</taxon>
        <taxon>Hexapoda</taxon>
        <taxon>Insecta</taxon>
        <taxon>Pterygota</taxon>
        <taxon>Neoptera</taxon>
        <taxon>Endopterygota</taxon>
        <taxon>Lepidoptera</taxon>
        <taxon>Glossata</taxon>
        <taxon>Ditrysia</taxon>
        <taxon>Bombycoidea</taxon>
        <taxon>Endromidae</taxon>
        <taxon>Comparmustilia</taxon>
    </lineage>
</organism>
<feature type="transmembrane region" description="Helical" evidence="1">
    <location>
        <begin position="6"/>
        <end position="30"/>
    </location>
</feature>
<evidence type="ECO:0000256" key="1">
    <source>
        <dbReference type="SAM" id="Phobius"/>
    </source>
</evidence>
<dbReference type="CTD" id="4509"/>
<protein>
    <submittedName>
        <fullName evidence="2">ATP synthase F0 subunit 8</fullName>
    </submittedName>
</protein>
<gene>
    <name evidence="2" type="primary">ATP8</name>
</gene>
<sequence>MPQMMPINWIMSFIYFIIIFLIFNMMNYYIMNFNLNKNQINSSLMKYKQSMIKNPIWKW</sequence>